<dbReference type="PROSITE" id="PS50110">
    <property type="entry name" value="RESPONSE_REGULATORY"/>
    <property type="match status" value="1"/>
</dbReference>
<proteinExistence type="predicted"/>
<accession>A0ABT1R0F6</accession>
<organism evidence="6 7">
    <name type="scientific">Shinella lacus</name>
    <dbReference type="NCBI Taxonomy" id="2654216"/>
    <lineage>
        <taxon>Bacteria</taxon>
        <taxon>Pseudomonadati</taxon>
        <taxon>Pseudomonadota</taxon>
        <taxon>Alphaproteobacteria</taxon>
        <taxon>Hyphomicrobiales</taxon>
        <taxon>Rhizobiaceae</taxon>
        <taxon>Shinella</taxon>
    </lineage>
</organism>
<evidence type="ECO:0000259" key="5">
    <source>
        <dbReference type="PROSITE" id="PS50110"/>
    </source>
</evidence>
<keyword evidence="1 3" id="KW-0597">Phosphoprotein</keyword>
<dbReference type="InterPro" id="IPR016032">
    <property type="entry name" value="Sig_transdc_resp-reg_C-effctor"/>
</dbReference>
<dbReference type="InterPro" id="IPR000792">
    <property type="entry name" value="Tscrpt_reg_LuxR_C"/>
</dbReference>
<dbReference type="CDD" id="cd17535">
    <property type="entry name" value="REC_NarL-like"/>
    <property type="match status" value="1"/>
</dbReference>
<dbReference type="Pfam" id="PF00072">
    <property type="entry name" value="Response_reg"/>
    <property type="match status" value="1"/>
</dbReference>
<dbReference type="SMART" id="SM00421">
    <property type="entry name" value="HTH_LUXR"/>
    <property type="match status" value="1"/>
</dbReference>
<protein>
    <submittedName>
        <fullName evidence="6">Response regulator transcription factor</fullName>
    </submittedName>
</protein>
<evidence type="ECO:0000313" key="7">
    <source>
        <dbReference type="Proteomes" id="UP000996601"/>
    </source>
</evidence>
<dbReference type="Gene3D" id="3.40.50.2300">
    <property type="match status" value="1"/>
</dbReference>
<dbReference type="Pfam" id="PF00196">
    <property type="entry name" value="GerE"/>
    <property type="match status" value="1"/>
</dbReference>
<dbReference type="RefSeq" id="WP_256114714.1">
    <property type="nucleotide sequence ID" value="NZ_WHSB02000001.1"/>
</dbReference>
<dbReference type="SMART" id="SM00448">
    <property type="entry name" value="REC"/>
    <property type="match status" value="1"/>
</dbReference>
<dbReference type="SUPFAM" id="SSF52172">
    <property type="entry name" value="CheY-like"/>
    <property type="match status" value="1"/>
</dbReference>
<name>A0ABT1R0F6_9HYPH</name>
<keyword evidence="7" id="KW-1185">Reference proteome</keyword>
<keyword evidence="2" id="KW-0238">DNA-binding</keyword>
<evidence type="ECO:0000256" key="1">
    <source>
        <dbReference type="ARBA" id="ARBA00022553"/>
    </source>
</evidence>
<dbReference type="PANTHER" id="PTHR45566">
    <property type="entry name" value="HTH-TYPE TRANSCRIPTIONAL REGULATOR YHJB-RELATED"/>
    <property type="match status" value="1"/>
</dbReference>
<sequence length="222" mass="23696">MTPTMLRIAIADDHPIYRNGLVRSLEDEADIVVVGEGASAEDAVALYSEKRPDAILVDLSMPGGGHLALSSILQCDPSAAVIVLTASEERDDLLAAIKIGARGYVLKGVDAPTLVDIVRRVVAGESYVSSGLAARILVEMKVPSEGPALADGDPSTTLASLTPREEQVLSLVAAGNSNKEIARHLNLQEKTVKHNMTRILQKLRARNRTEAAMFLRNARNGP</sequence>
<feature type="modified residue" description="4-aspartylphosphate" evidence="3">
    <location>
        <position position="58"/>
    </location>
</feature>
<reference evidence="6" key="1">
    <citation type="submission" date="2021-07" db="EMBL/GenBank/DDBJ databases">
        <title>Shinella sp. nov., a novel member of the genus Shinella from water.</title>
        <authorList>
            <person name="Deng Y."/>
        </authorList>
    </citation>
    <scope>NUCLEOTIDE SEQUENCE</scope>
    <source>
        <strain evidence="6">CPCC 100929</strain>
    </source>
</reference>
<feature type="domain" description="Response regulatory" evidence="5">
    <location>
        <begin position="7"/>
        <end position="122"/>
    </location>
</feature>
<dbReference type="Proteomes" id="UP000996601">
    <property type="component" value="Unassembled WGS sequence"/>
</dbReference>
<dbReference type="InterPro" id="IPR058245">
    <property type="entry name" value="NreC/VraR/RcsB-like_REC"/>
</dbReference>
<comment type="caution">
    <text evidence="6">The sequence shown here is derived from an EMBL/GenBank/DDBJ whole genome shotgun (WGS) entry which is preliminary data.</text>
</comment>
<evidence type="ECO:0000313" key="6">
    <source>
        <dbReference type="EMBL" id="MCQ4628658.1"/>
    </source>
</evidence>
<gene>
    <name evidence="6" type="ORF">GB927_001345</name>
</gene>
<dbReference type="CDD" id="cd06170">
    <property type="entry name" value="LuxR_C_like"/>
    <property type="match status" value="1"/>
</dbReference>
<dbReference type="InterPro" id="IPR001789">
    <property type="entry name" value="Sig_transdc_resp-reg_receiver"/>
</dbReference>
<dbReference type="PROSITE" id="PS50043">
    <property type="entry name" value="HTH_LUXR_2"/>
    <property type="match status" value="1"/>
</dbReference>
<dbReference type="InterPro" id="IPR011006">
    <property type="entry name" value="CheY-like_superfamily"/>
</dbReference>
<dbReference type="EMBL" id="WHSB02000001">
    <property type="protein sequence ID" value="MCQ4628658.1"/>
    <property type="molecule type" value="Genomic_DNA"/>
</dbReference>
<evidence type="ECO:0000256" key="2">
    <source>
        <dbReference type="ARBA" id="ARBA00023125"/>
    </source>
</evidence>
<dbReference type="PRINTS" id="PR00038">
    <property type="entry name" value="HTHLUXR"/>
</dbReference>
<dbReference type="InterPro" id="IPR051015">
    <property type="entry name" value="EvgA-like"/>
</dbReference>
<dbReference type="SUPFAM" id="SSF46894">
    <property type="entry name" value="C-terminal effector domain of the bipartite response regulators"/>
    <property type="match status" value="1"/>
</dbReference>
<dbReference type="PROSITE" id="PS00622">
    <property type="entry name" value="HTH_LUXR_1"/>
    <property type="match status" value="1"/>
</dbReference>
<dbReference type="PANTHER" id="PTHR45566:SF2">
    <property type="entry name" value="NARL SUBFAMILY"/>
    <property type="match status" value="1"/>
</dbReference>
<evidence type="ECO:0000259" key="4">
    <source>
        <dbReference type="PROSITE" id="PS50043"/>
    </source>
</evidence>
<feature type="domain" description="HTH luxR-type" evidence="4">
    <location>
        <begin position="154"/>
        <end position="219"/>
    </location>
</feature>
<evidence type="ECO:0000256" key="3">
    <source>
        <dbReference type="PROSITE-ProRule" id="PRU00169"/>
    </source>
</evidence>